<dbReference type="RefSeq" id="WP_012930855.1">
    <property type="nucleotide sequence ID" value="NC_013730.1"/>
</dbReference>
<gene>
    <name evidence="1" type="ordered locus">Slin_6414</name>
</gene>
<proteinExistence type="predicted"/>
<dbReference type="HOGENOM" id="CLU_505034_0_0_10"/>
<protein>
    <submittedName>
        <fullName evidence="1">Uncharacterized protein</fullName>
    </submittedName>
</protein>
<keyword evidence="2" id="KW-1185">Reference proteome</keyword>
<evidence type="ECO:0000313" key="2">
    <source>
        <dbReference type="Proteomes" id="UP000002028"/>
    </source>
</evidence>
<organism evidence="1 2">
    <name type="scientific">Spirosoma linguale (strain ATCC 33905 / DSM 74 / LMG 10896 / Claus 1)</name>
    <dbReference type="NCBI Taxonomy" id="504472"/>
    <lineage>
        <taxon>Bacteria</taxon>
        <taxon>Pseudomonadati</taxon>
        <taxon>Bacteroidota</taxon>
        <taxon>Cytophagia</taxon>
        <taxon>Cytophagales</taxon>
        <taxon>Cytophagaceae</taxon>
        <taxon>Spirosoma</taxon>
    </lineage>
</organism>
<dbReference type="eggNOG" id="ENOG502ZAHF">
    <property type="taxonomic scope" value="Bacteria"/>
</dbReference>
<name>D2QU89_SPILD</name>
<dbReference type="STRING" id="504472.Slin_6414"/>
<dbReference type="AlphaFoldDB" id="D2QU89"/>
<reference evidence="1 2" key="1">
    <citation type="journal article" date="2010" name="Stand. Genomic Sci.">
        <title>Complete genome sequence of Spirosoma linguale type strain (1).</title>
        <authorList>
            <person name="Lail K."/>
            <person name="Sikorski J."/>
            <person name="Saunders E."/>
            <person name="Lapidus A."/>
            <person name="Glavina Del Rio T."/>
            <person name="Copeland A."/>
            <person name="Tice H."/>
            <person name="Cheng J.-F."/>
            <person name="Lucas S."/>
            <person name="Nolan M."/>
            <person name="Bruce D."/>
            <person name="Goodwin L."/>
            <person name="Pitluck S."/>
            <person name="Ivanova N."/>
            <person name="Mavromatis K."/>
            <person name="Ovchinnikova G."/>
            <person name="Pati A."/>
            <person name="Chen A."/>
            <person name="Palaniappan K."/>
            <person name="Land M."/>
            <person name="Hauser L."/>
            <person name="Chang Y.-J."/>
            <person name="Jeffries C.D."/>
            <person name="Chain P."/>
            <person name="Brettin T."/>
            <person name="Detter J.C."/>
            <person name="Schuetze A."/>
            <person name="Rohde M."/>
            <person name="Tindall B.J."/>
            <person name="Goeker M."/>
            <person name="Bristow J."/>
            <person name="Eisen J.A."/>
            <person name="Markowitz V."/>
            <person name="Hugenholtz P."/>
            <person name="Kyrpides N.C."/>
            <person name="Klenk H.-P."/>
            <person name="Chen F."/>
        </authorList>
    </citation>
    <scope>NUCLEOTIDE SEQUENCE [LARGE SCALE GENOMIC DNA]</scope>
    <source>
        <strain evidence="2">ATCC 33905 / DSM 74 / LMG 10896 / Claus 1</strain>
    </source>
</reference>
<dbReference type="KEGG" id="sli:Slin_6414"/>
<evidence type="ECO:0000313" key="1">
    <source>
        <dbReference type="EMBL" id="ADB42371.1"/>
    </source>
</evidence>
<dbReference type="EMBL" id="CP001769">
    <property type="protein sequence ID" value="ADB42371.1"/>
    <property type="molecule type" value="Genomic_DNA"/>
</dbReference>
<sequence length="539" mass="58454">MQVRSLICLFLLAAAGLEACKNPLDGVKIGLKDPLQDGVATFRFYDPAGNPMPSVNQVTLAGPDASQIVTTLNSTRYKLNSDGMLMVAPSPTTEYSAQKPLRFSVVLEANDYLTVIQPVVISDVKQQFRWVRRININKPPVTLNAARTTASAAASGQVKATVSLNTTPQGTDTDRATATLPAGTTLSDRNGNSIGGNLTMVLIHTNARNAQAAQYVPGEGVMSSVAARNGGASLGTMRFISLAGSTTLQIYNNQFELTTALSPAVPITMELYQQAYNAQQNRVVQAGDSIPLFSYDEFTNQWQEEKPGVVRKNQQTGRLEYTIQATRAVAYVAGWAVVICASGPVFKVDSRLANVDVNYLCKLIDVATGNVVSTFYANANNGSIIWAYNQLKNQRLKLQVFDETDAWGKGAKGGLIGESAPGLTCDQTPIPINLGALPEPPPVTLEIKFSCPTGTTLDEASLPAIMKTQYSEVGKNEWNDLISVTRTNRKVVSYKIKMGRYYDFRASTDGGASWPLRQSNYLVDKSEWTLKINADMYCK</sequence>
<accession>D2QU89</accession>
<dbReference type="Proteomes" id="UP000002028">
    <property type="component" value="Chromosome"/>
</dbReference>